<accession>A0ABU2LUY8</accession>
<dbReference type="RefSeq" id="WP_311601588.1">
    <property type="nucleotide sequence ID" value="NZ_JAVREM010000039.1"/>
</dbReference>
<dbReference type="InterPro" id="IPR051262">
    <property type="entry name" value="SMP-30/CGR1_Lactonase"/>
</dbReference>
<dbReference type="InterPro" id="IPR011042">
    <property type="entry name" value="6-blade_b-propeller_TolB-like"/>
</dbReference>
<feature type="domain" description="SMP-30/Gluconolactonase/LRE-like region" evidence="3">
    <location>
        <begin position="25"/>
        <end position="281"/>
    </location>
</feature>
<keyword evidence="5" id="KW-1185">Reference proteome</keyword>
<evidence type="ECO:0000313" key="5">
    <source>
        <dbReference type="Proteomes" id="UP001183420"/>
    </source>
</evidence>
<dbReference type="Gene3D" id="2.120.10.30">
    <property type="entry name" value="TolB, C-terminal domain"/>
    <property type="match status" value="1"/>
</dbReference>
<comment type="caution">
    <text evidence="4">The sequence shown here is derived from an EMBL/GenBank/DDBJ whole genome shotgun (WGS) entry which is preliminary data.</text>
</comment>
<organism evidence="4 5">
    <name type="scientific">Streptomyces millisiae</name>
    <dbReference type="NCBI Taxonomy" id="3075542"/>
    <lineage>
        <taxon>Bacteria</taxon>
        <taxon>Bacillati</taxon>
        <taxon>Actinomycetota</taxon>
        <taxon>Actinomycetes</taxon>
        <taxon>Kitasatosporales</taxon>
        <taxon>Streptomycetaceae</taxon>
        <taxon>Streptomyces</taxon>
    </lineage>
</organism>
<keyword evidence="2" id="KW-0378">Hydrolase</keyword>
<evidence type="ECO:0000259" key="3">
    <source>
        <dbReference type="Pfam" id="PF08450"/>
    </source>
</evidence>
<gene>
    <name evidence="4" type="ORF">RNC47_23900</name>
</gene>
<evidence type="ECO:0000256" key="2">
    <source>
        <dbReference type="ARBA" id="ARBA00022801"/>
    </source>
</evidence>
<dbReference type="Proteomes" id="UP001183420">
    <property type="component" value="Unassembled WGS sequence"/>
</dbReference>
<dbReference type="SUPFAM" id="SSF63829">
    <property type="entry name" value="Calcium-dependent phosphotriesterase"/>
    <property type="match status" value="1"/>
</dbReference>
<evidence type="ECO:0000256" key="1">
    <source>
        <dbReference type="ARBA" id="ARBA00008853"/>
    </source>
</evidence>
<proteinExistence type="inferred from homology"/>
<dbReference type="PANTHER" id="PTHR47572:SF4">
    <property type="entry name" value="LACTONASE DRP35"/>
    <property type="match status" value="1"/>
</dbReference>
<dbReference type="PRINTS" id="PR01790">
    <property type="entry name" value="SMP30FAMILY"/>
</dbReference>
<reference evidence="5" key="1">
    <citation type="submission" date="2023-07" db="EMBL/GenBank/DDBJ databases">
        <title>30 novel species of actinomycetes from the DSMZ collection.</title>
        <authorList>
            <person name="Nouioui I."/>
        </authorList>
    </citation>
    <scope>NUCLEOTIDE SEQUENCE [LARGE SCALE GENOMIC DNA]</scope>
    <source>
        <strain evidence="5">DSM 44918</strain>
    </source>
</reference>
<comment type="similarity">
    <text evidence="1">Belongs to the SMP-30/CGR1 family.</text>
</comment>
<sequence length="294" mass="32128">MTHEATSSLVVAGAVLEHLYHGAAWTEGPVWLAESHRIRFSDIPNDRILEFDAASGSTSVFRRSVGYANGRTLDRSGRVVECSHGRRAVELADRDGTPRTIVDRWENHRFNSPNDVVVASDGAVWFTDPPYGIHSSGREGYPGEPEYEGCFVFRHDPATGTTRPVITDMTHPNGLAFSPDESVLYVADSGRLWIDDGPHHVRRYRVSGTEVGEGEVFAVVEHGVPDGMRVDEHGRLWVAAADGVHVLRPDGTPAGFVPVPEVVGNLCFGGPDGHDLYITASTSLYRIRTTTRSA</sequence>
<evidence type="ECO:0000313" key="4">
    <source>
        <dbReference type="EMBL" id="MDT0321376.1"/>
    </source>
</evidence>
<dbReference type="InterPro" id="IPR005511">
    <property type="entry name" value="SMP-30"/>
</dbReference>
<dbReference type="InterPro" id="IPR013658">
    <property type="entry name" value="SGL"/>
</dbReference>
<name>A0ABU2LUY8_9ACTN</name>
<dbReference type="EMBL" id="JAVREM010000039">
    <property type="protein sequence ID" value="MDT0321376.1"/>
    <property type="molecule type" value="Genomic_DNA"/>
</dbReference>
<dbReference type="Pfam" id="PF08450">
    <property type="entry name" value="SGL"/>
    <property type="match status" value="1"/>
</dbReference>
<dbReference type="PANTHER" id="PTHR47572">
    <property type="entry name" value="LIPOPROTEIN-RELATED"/>
    <property type="match status" value="1"/>
</dbReference>
<protein>
    <submittedName>
        <fullName evidence="4">SMP-30/gluconolactonase/LRE family protein</fullName>
    </submittedName>
</protein>